<comment type="catalytic activity">
    <reaction evidence="1">
        <text>3',5'-cyclic CMP + H2O = CMP + H(+)</text>
        <dbReference type="Rhea" id="RHEA:72675"/>
        <dbReference type="ChEBI" id="CHEBI:15377"/>
        <dbReference type="ChEBI" id="CHEBI:15378"/>
        <dbReference type="ChEBI" id="CHEBI:58003"/>
        <dbReference type="ChEBI" id="CHEBI:60377"/>
    </reaction>
    <physiologicalReaction direction="left-to-right" evidence="1">
        <dbReference type="Rhea" id="RHEA:72676"/>
    </physiologicalReaction>
</comment>
<reference evidence="5 6" key="1">
    <citation type="submission" date="2018-12" db="EMBL/GenBank/DDBJ databases">
        <authorList>
            <person name="Sun L."/>
            <person name="Chen Z."/>
        </authorList>
    </citation>
    <scope>NUCLEOTIDE SEQUENCE [LARGE SCALE GENOMIC DNA]</scope>
    <source>
        <strain evidence="5 6">3-5-3</strain>
    </source>
</reference>
<accession>A0A433XNH9</accession>
<comment type="catalytic activity">
    <reaction evidence="3">
        <text>3',5'-cyclic UMP + H2O = UMP + H(+)</text>
        <dbReference type="Rhea" id="RHEA:70575"/>
        <dbReference type="ChEBI" id="CHEBI:15377"/>
        <dbReference type="ChEBI" id="CHEBI:15378"/>
        <dbReference type="ChEBI" id="CHEBI:57865"/>
        <dbReference type="ChEBI" id="CHEBI:184387"/>
    </reaction>
    <physiologicalReaction direction="left-to-right" evidence="3">
        <dbReference type="Rhea" id="RHEA:70576"/>
    </physiologicalReaction>
</comment>
<dbReference type="PANTHER" id="PTHR42951">
    <property type="entry name" value="METALLO-BETA-LACTAMASE DOMAIN-CONTAINING"/>
    <property type="match status" value="1"/>
</dbReference>
<proteinExistence type="predicted"/>
<evidence type="ECO:0000313" key="5">
    <source>
        <dbReference type="EMBL" id="RUT35630.1"/>
    </source>
</evidence>
<evidence type="ECO:0000256" key="1">
    <source>
        <dbReference type="ARBA" id="ARBA00034221"/>
    </source>
</evidence>
<dbReference type="EMBL" id="RZNX01000001">
    <property type="protein sequence ID" value="RUT35630.1"/>
    <property type="molecule type" value="Genomic_DNA"/>
</dbReference>
<evidence type="ECO:0000313" key="6">
    <source>
        <dbReference type="Proteomes" id="UP000272464"/>
    </source>
</evidence>
<dbReference type="InterPro" id="IPR050855">
    <property type="entry name" value="NDM-1-like"/>
</dbReference>
<evidence type="ECO:0000259" key="4">
    <source>
        <dbReference type="SMART" id="SM00849"/>
    </source>
</evidence>
<dbReference type="CDD" id="cd07721">
    <property type="entry name" value="yflN-like_MBL-fold"/>
    <property type="match status" value="1"/>
</dbReference>
<gene>
    <name evidence="5" type="ORF">EJP77_01000</name>
</gene>
<comment type="function">
    <text evidence="2">Counteracts the endogenous Pycsar antiviral defense system. Phosphodiesterase that enables metal-dependent hydrolysis of host cyclic nucleotide Pycsar defense signals such as cCMP and cUMP.</text>
</comment>
<evidence type="ECO:0000256" key="2">
    <source>
        <dbReference type="ARBA" id="ARBA00034301"/>
    </source>
</evidence>
<sequence>MKISNGVEMLSLTFQAGDQTMVIHPVVVYDNEQMVLIDTGFPGSRDLILKQISEAGLSPEKLNAIILTHQDADHIGSLPQFLENSSKRPKVYAHKEDQPYIEGEKPLIKLSPERREIILGLLSEQDRAQFERVFSSESEANISVLVEEGQTLPFGGGLTVIETPGHTPGHISLYHRPSQILIAGDAMMVSKGQLVGPNPTMTPDKSTAMKSIGKFLEYPVQNVICYHGGFLNTDVQEQIAKLALLPES</sequence>
<evidence type="ECO:0000256" key="3">
    <source>
        <dbReference type="ARBA" id="ARBA00048505"/>
    </source>
</evidence>
<dbReference type="Pfam" id="PF00753">
    <property type="entry name" value="Lactamase_B"/>
    <property type="match status" value="1"/>
</dbReference>
<comment type="caution">
    <text evidence="5">The sequence shown here is derived from an EMBL/GenBank/DDBJ whole genome shotgun (WGS) entry which is preliminary data.</text>
</comment>
<keyword evidence="6" id="KW-1185">Reference proteome</keyword>
<organism evidence="5 6">
    <name type="scientific">Paenibacillus zeisoli</name>
    <dbReference type="NCBI Taxonomy" id="2496267"/>
    <lineage>
        <taxon>Bacteria</taxon>
        <taxon>Bacillati</taxon>
        <taxon>Bacillota</taxon>
        <taxon>Bacilli</taxon>
        <taxon>Bacillales</taxon>
        <taxon>Paenibacillaceae</taxon>
        <taxon>Paenibacillus</taxon>
    </lineage>
</organism>
<protein>
    <submittedName>
        <fullName evidence="5">MBL fold metallo-hydrolase</fullName>
    </submittedName>
</protein>
<feature type="domain" description="Metallo-beta-lactamase" evidence="4">
    <location>
        <begin position="22"/>
        <end position="227"/>
    </location>
</feature>
<dbReference type="SMART" id="SM00849">
    <property type="entry name" value="Lactamase_B"/>
    <property type="match status" value="1"/>
</dbReference>
<name>A0A433XNH9_9BACL</name>
<dbReference type="SUPFAM" id="SSF56281">
    <property type="entry name" value="Metallo-hydrolase/oxidoreductase"/>
    <property type="match status" value="1"/>
</dbReference>
<dbReference type="PANTHER" id="PTHR42951:SF15">
    <property type="entry name" value="METALLO-BETA-LACTAMASE SUPERFAMILY PROTEIN"/>
    <property type="match status" value="1"/>
</dbReference>
<dbReference type="InterPro" id="IPR001279">
    <property type="entry name" value="Metallo-B-lactamas"/>
</dbReference>
<dbReference type="Gene3D" id="3.60.15.10">
    <property type="entry name" value="Ribonuclease Z/Hydroxyacylglutathione hydrolase-like"/>
    <property type="match status" value="1"/>
</dbReference>
<dbReference type="AlphaFoldDB" id="A0A433XNH9"/>
<dbReference type="OrthoDB" id="9802248at2"/>
<keyword evidence="5" id="KW-0378">Hydrolase</keyword>
<dbReference type="GO" id="GO:0016787">
    <property type="term" value="F:hydrolase activity"/>
    <property type="evidence" value="ECO:0007669"/>
    <property type="project" value="UniProtKB-KW"/>
</dbReference>
<dbReference type="InterPro" id="IPR036866">
    <property type="entry name" value="RibonucZ/Hydroxyglut_hydro"/>
</dbReference>
<dbReference type="Proteomes" id="UP000272464">
    <property type="component" value="Unassembled WGS sequence"/>
</dbReference>